<protein>
    <submittedName>
        <fullName evidence="1">Uncharacterized protein</fullName>
    </submittedName>
</protein>
<organism evidence="1 2">
    <name type="scientific">Haemophilus paraphrohaemolyticus HK411</name>
    <dbReference type="NCBI Taxonomy" id="1095743"/>
    <lineage>
        <taxon>Bacteria</taxon>
        <taxon>Pseudomonadati</taxon>
        <taxon>Pseudomonadota</taxon>
        <taxon>Gammaproteobacteria</taxon>
        <taxon>Pasteurellales</taxon>
        <taxon>Pasteurellaceae</taxon>
        <taxon>Haemophilus</taxon>
    </lineage>
</organism>
<accession>I2NEZ0</accession>
<dbReference type="Proteomes" id="UP000003345">
    <property type="component" value="Unassembled WGS sequence"/>
</dbReference>
<evidence type="ECO:0000313" key="1">
    <source>
        <dbReference type="EMBL" id="EIG24401.1"/>
    </source>
</evidence>
<comment type="caution">
    <text evidence="1">The sequence shown here is derived from an EMBL/GenBank/DDBJ whole genome shotgun (WGS) entry which is preliminary data.</text>
</comment>
<dbReference type="EMBL" id="AJMU01000067">
    <property type="protein sequence ID" value="EIG24401.1"/>
    <property type="molecule type" value="Genomic_DNA"/>
</dbReference>
<dbReference type="InterPro" id="IPR031832">
    <property type="entry name" value="DUF4747"/>
</dbReference>
<proteinExistence type="predicted"/>
<evidence type="ECO:0000313" key="2">
    <source>
        <dbReference type="Proteomes" id="UP000003345"/>
    </source>
</evidence>
<gene>
    <name evidence="1" type="ORF">HMPREF1054_0536</name>
</gene>
<dbReference type="OrthoDB" id="6626122at2"/>
<dbReference type="Pfam" id="PF15931">
    <property type="entry name" value="DUF4747"/>
    <property type="match status" value="1"/>
</dbReference>
<dbReference type="AlphaFoldDB" id="I2NEZ0"/>
<dbReference type="PATRIC" id="fig|1095743.3.peg.1543"/>
<sequence>MTKIRLEIAVLNIAMHNHDKGELSYENLFHTLNNDDVEAQLDETHAACIGELNVSKQYGEQRYFLGQIYKYAKIDPERDCLNTRTKKAATDEEKKSLIVPKHLRPHFVKIPFVFIPKGHRLYIQTKHKQNLFGITKAKKLFELLIQSKEISQKFGDIEVTIEPDSAEVERLINRNDIDKLIVDIVRPNPDDIGCVEQTLLEKMKKRNLKKTKN</sequence>
<name>I2NEZ0_9PAST</name>
<dbReference type="eggNOG" id="ENOG5032TZ0">
    <property type="taxonomic scope" value="Bacteria"/>
</dbReference>
<reference evidence="1 2" key="1">
    <citation type="submission" date="2012-04" db="EMBL/GenBank/DDBJ databases">
        <authorList>
            <person name="Harkins D.M."/>
            <person name="Madupu R."/>
            <person name="Durkin A.S."/>
            <person name="Torralba M."/>
            <person name="Methe B."/>
            <person name="Sutton G.G."/>
            <person name="Nelson K.E."/>
        </authorList>
    </citation>
    <scope>NUCLEOTIDE SEQUENCE [LARGE SCALE GENOMIC DNA]</scope>
    <source>
        <strain evidence="1 2">HK411</strain>
    </source>
</reference>
<dbReference type="RefSeq" id="WP_005709413.1">
    <property type="nucleotide sequence ID" value="NZ_AJMU01000067.1"/>
</dbReference>